<dbReference type="Proteomes" id="UP001586593">
    <property type="component" value="Unassembled WGS sequence"/>
</dbReference>
<reference evidence="5 6" key="1">
    <citation type="journal article" date="2024" name="Commun. Biol.">
        <title>Comparative genomic analysis of thermophilic fungi reveals convergent evolutionary adaptations and gene losses.</title>
        <authorList>
            <person name="Steindorff A.S."/>
            <person name="Aguilar-Pontes M.V."/>
            <person name="Robinson A.J."/>
            <person name="Andreopoulos B."/>
            <person name="LaButti K."/>
            <person name="Kuo A."/>
            <person name="Mondo S."/>
            <person name="Riley R."/>
            <person name="Otillar R."/>
            <person name="Haridas S."/>
            <person name="Lipzen A."/>
            <person name="Grimwood J."/>
            <person name="Schmutz J."/>
            <person name="Clum A."/>
            <person name="Reid I.D."/>
            <person name="Moisan M.C."/>
            <person name="Butler G."/>
            <person name="Nguyen T.T.M."/>
            <person name="Dewar K."/>
            <person name="Conant G."/>
            <person name="Drula E."/>
            <person name="Henrissat B."/>
            <person name="Hansel C."/>
            <person name="Singer S."/>
            <person name="Hutchinson M.I."/>
            <person name="de Vries R.P."/>
            <person name="Natvig D.O."/>
            <person name="Powell A.J."/>
            <person name="Tsang A."/>
            <person name="Grigoriev I.V."/>
        </authorList>
    </citation>
    <scope>NUCLEOTIDE SEQUENCE [LARGE SCALE GENOMIC DNA]</scope>
    <source>
        <strain evidence="5 6">ATCC 24622</strain>
    </source>
</reference>
<dbReference type="SUPFAM" id="SSF51735">
    <property type="entry name" value="NAD(P)-binding Rossmann-fold domains"/>
    <property type="match status" value="1"/>
</dbReference>
<dbReference type="EMBL" id="JAZHXJ010000076">
    <property type="protein sequence ID" value="KAL1876437.1"/>
    <property type="molecule type" value="Genomic_DNA"/>
</dbReference>
<sequence>MAKGYAKDQPAGFTNRIERVAIVGAGGNVGRHVAEHLLKTGKHVVTALTRADSTNKLPPGVKAAQVDYNNESTLVSALQGQQFLIISLAVTVPPDTHSKLVRAAAAAGVPYVMPNWWGGDLDNEELGRDTRLGIGGRKNVGEIEELGVSSWVALACGFWYEFSLAGGSRRYGFDFHDRTLVLFDDGRTPINTSTWPQCGRAVAALLSLKELPDDESDDSPTLARFRNRCVFISSFRVSQRDMFESVKRVTGTTDADWKVTSEPSAKRYADGCAEAEGKVGAGDRVARTRGFAKLLYSRVFYPNGDGDFETRHGLDNEVLGLPKEDLDEATREAVRMAENNEVPY</sequence>
<feature type="domain" description="NAD(P)-binding" evidence="4">
    <location>
        <begin position="24"/>
        <end position="110"/>
    </location>
</feature>
<comment type="caution">
    <text evidence="5">The sequence shown here is derived from an EMBL/GenBank/DDBJ whole genome shotgun (WGS) entry which is preliminary data.</text>
</comment>
<dbReference type="InterPro" id="IPR051609">
    <property type="entry name" value="NmrA/Isoflavone_reductase-like"/>
</dbReference>
<dbReference type="CDD" id="cd05259">
    <property type="entry name" value="PCBER_SDR_a"/>
    <property type="match status" value="1"/>
</dbReference>
<dbReference type="Gene3D" id="3.40.50.720">
    <property type="entry name" value="NAD(P)-binding Rossmann-like Domain"/>
    <property type="match status" value="1"/>
</dbReference>
<accession>A0ABR3XKD6</accession>
<evidence type="ECO:0000256" key="1">
    <source>
        <dbReference type="ARBA" id="ARBA00005725"/>
    </source>
</evidence>
<dbReference type="PANTHER" id="PTHR47706">
    <property type="entry name" value="NMRA-LIKE FAMILY PROTEIN"/>
    <property type="match status" value="1"/>
</dbReference>
<name>A0ABR3XKD6_9PEZI</name>
<dbReference type="InterPro" id="IPR036291">
    <property type="entry name" value="NAD(P)-bd_dom_sf"/>
</dbReference>
<evidence type="ECO:0000313" key="5">
    <source>
        <dbReference type="EMBL" id="KAL1876437.1"/>
    </source>
</evidence>
<dbReference type="Pfam" id="PF13460">
    <property type="entry name" value="NAD_binding_10"/>
    <property type="match status" value="1"/>
</dbReference>
<evidence type="ECO:0000256" key="3">
    <source>
        <dbReference type="ARBA" id="ARBA00023002"/>
    </source>
</evidence>
<gene>
    <name evidence="5" type="ORF">VTK73DRAFT_9303</name>
</gene>
<keyword evidence="2" id="KW-0521">NADP</keyword>
<protein>
    <recommendedName>
        <fullName evidence="4">NAD(P)-binding domain-containing protein</fullName>
    </recommendedName>
</protein>
<comment type="similarity">
    <text evidence="1">Belongs to the NmrA-type oxidoreductase family. Isoflavone reductase subfamily.</text>
</comment>
<evidence type="ECO:0000259" key="4">
    <source>
        <dbReference type="Pfam" id="PF13460"/>
    </source>
</evidence>
<dbReference type="InterPro" id="IPR045312">
    <property type="entry name" value="PCBER-like"/>
</dbReference>
<organism evidence="5 6">
    <name type="scientific">Phialemonium thermophilum</name>
    <dbReference type="NCBI Taxonomy" id="223376"/>
    <lineage>
        <taxon>Eukaryota</taxon>
        <taxon>Fungi</taxon>
        <taxon>Dikarya</taxon>
        <taxon>Ascomycota</taxon>
        <taxon>Pezizomycotina</taxon>
        <taxon>Sordariomycetes</taxon>
        <taxon>Sordariomycetidae</taxon>
        <taxon>Cephalothecales</taxon>
        <taxon>Cephalothecaceae</taxon>
        <taxon>Phialemonium</taxon>
    </lineage>
</organism>
<dbReference type="PANTHER" id="PTHR47706:SF7">
    <property type="entry name" value="CIPA-LIKE, PUTATIVE (AFU_ORTHOLOGUE AFUA_1G01630)-RELATED"/>
    <property type="match status" value="1"/>
</dbReference>
<dbReference type="InterPro" id="IPR016040">
    <property type="entry name" value="NAD(P)-bd_dom"/>
</dbReference>
<evidence type="ECO:0000313" key="6">
    <source>
        <dbReference type="Proteomes" id="UP001586593"/>
    </source>
</evidence>
<evidence type="ECO:0000256" key="2">
    <source>
        <dbReference type="ARBA" id="ARBA00022857"/>
    </source>
</evidence>
<keyword evidence="6" id="KW-1185">Reference proteome</keyword>
<proteinExistence type="inferred from homology"/>
<keyword evidence="3" id="KW-0560">Oxidoreductase</keyword>